<dbReference type="Proteomes" id="UP001224775">
    <property type="component" value="Unassembled WGS sequence"/>
</dbReference>
<dbReference type="AlphaFoldDB" id="A0AAD8XRZ6"/>
<proteinExistence type="predicted"/>
<evidence type="ECO:0000313" key="7">
    <source>
        <dbReference type="EMBL" id="KAK1732301.1"/>
    </source>
</evidence>
<organism evidence="7 8">
    <name type="scientific">Skeletonema marinoi</name>
    <dbReference type="NCBI Taxonomy" id="267567"/>
    <lineage>
        <taxon>Eukaryota</taxon>
        <taxon>Sar</taxon>
        <taxon>Stramenopiles</taxon>
        <taxon>Ochrophyta</taxon>
        <taxon>Bacillariophyta</taxon>
        <taxon>Coscinodiscophyceae</taxon>
        <taxon>Thalassiosirophycidae</taxon>
        <taxon>Thalassiosirales</taxon>
        <taxon>Skeletonemataceae</taxon>
        <taxon>Skeletonema</taxon>
        <taxon>Skeletonema marinoi-dohrnii complex</taxon>
    </lineage>
</organism>
<dbReference type="PANTHER" id="PTHR15371:SF0">
    <property type="entry name" value="SD19278P"/>
    <property type="match status" value="1"/>
</dbReference>
<dbReference type="GO" id="GO:0005744">
    <property type="term" value="C:TIM23 mitochondrial import inner membrane translocase complex"/>
    <property type="evidence" value="ECO:0007669"/>
    <property type="project" value="TreeGrafter"/>
</dbReference>
<evidence type="ECO:0000256" key="2">
    <source>
        <dbReference type="ARBA" id="ARBA00022692"/>
    </source>
</evidence>
<evidence type="ECO:0000256" key="6">
    <source>
        <dbReference type="SAM" id="Phobius"/>
    </source>
</evidence>
<dbReference type="Pfam" id="PF02466">
    <property type="entry name" value="Tim17"/>
    <property type="match status" value="1"/>
</dbReference>
<keyword evidence="3 6" id="KW-1133">Transmembrane helix</keyword>
<comment type="caution">
    <text evidence="7">The sequence shown here is derived from an EMBL/GenBank/DDBJ whole genome shotgun (WGS) entry which is preliminary data.</text>
</comment>
<name>A0AAD8XRZ6_9STRA</name>
<dbReference type="EMBL" id="JATAAI010000074">
    <property type="protein sequence ID" value="KAK1732301.1"/>
    <property type="molecule type" value="Genomic_DNA"/>
</dbReference>
<gene>
    <name evidence="7" type="ORF">QTG54_017001</name>
</gene>
<dbReference type="InterPro" id="IPR045238">
    <property type="entry name" value="Tim23-like"/>
</dbReference>
<evidence type="ECO:0000256" key="4">
    <source>
        <dbReference type="ARBA" id="ARBA00023136"/>
    </source>
</evidence>
<dbReference type="GO" id="GO:0030150">
    <property type="term" value="P:protein import into mitochondrial matrix"/>
    <property type="evidence" value="ECO:0007669"/>
    <property type="project" value="TreeGrafter"/>
</dbReference>
<feature type="transmembrane region" description="Helical" evidence="6">
    <location>
        <begin position="185"/>
        <end position="207"/>
    </location>
</feature>
<evidence type="ECO:0000313" key="8">
    <source>
        <dbReference type="Proteomes" id="UP001224775"/>
    </source>
</evidence>
<evidence type="ECO:0000256" key="1">
    <source>
        <dbReference type="ARBA" id="ARBA00004141"/>
    </source>
</evidence>
<dbReference type="PANTHER" id="PTHR15371">
    <property type="entry name" value="TIM23"/>
    <property type="match status" value="1"/>
</dbReference>
<reference evidence="7" key="1">
    <citation type="submission" date="2023-06" db="EMBL/GenBank/DDBJ databases">
        <title>Survivors Of The Sea: Transcriptome response of Skeletonema marinoi to long-term dormancy.</title>
        <authorList>
            <person name="Pinder M.I.M."/>
            <person name="Kourtchenko O."/>
            <person name="Robertson E.K."/>
            <person name="Larsson T."/>
            <person name="Maumus F."/>
            <person name="Osuna-Cruz C.M."/>
            <person name="Vancaester E."/>
            <person name="Stenow R."/>
            <person name="Vandepoele K."/>
            <person name="Ploug H."/>
            <person name="Bruchert V."/>
            <person name="Godhe A."/>
            <person name="Topel M."/>
        </authorList>
    </citation>
    <scope>NUCLEOTIDE SEQUENCE</scope>
    <source>
        <strain evidence="7">R05AC</strain>
    </source>
</reference>
<keyword evidence="2 6" id="KW-0812">Transmembrane</keyword>
<sequence>MSNNNLGSGRGGASPYDDDTSSTTSSAGSPIPDFNASNIQLSTVAPAFGISSSAAAASGLQTRQPDYLDYDQKGRGIFSIMCTNSGISYLVGVTIGGLYGLKEGLARTPSSRWKVKLNSVLNHCGRHGSGLGNMMGASAIMYSLYEGVADSFELDAYTGPIQPPAPLFAGMMTGATYYMRAGPRVAALAGTIGLGAVGGTFALYSVLGIPYGSKGWLFF</sequence>
<feature type="transmembrane region" description="Helical" evidence="6">
    <location>
        <begin position="77"/>
        <end position="101"/>
    </location>
</feature>
<evidence type="ECO:0000256" key="5">
    <source>
        <dbReference type="SAM" id="MobiDB-lite"/>
    </source>
</evidence>
<accession>A0AAD8XRZ6</accession>
<comment type="subcellular location">
    <subcellularLocation>
        <location evidence="1">Membrane</location>
        <topology evidence="1">Multi-pass membrane protein</topology>
    </subcellularLocation>
</comment>
<keyword evidence="4 6" id="KW-0472">Membrane</keyword>
<protein>
    <submittedName>
        <fullName evidence="7">Tim23 family protein</fullName>
    </submittedName>
</protein>
<dbReference type="GO" id="GO:0008320">
    <property type="term" value="F:protein transmembrane transporter activity"/>
    <property type="evidence" value="ECO:0007669"/>
    <property type="project" value="TreeGrafter"/>
</dbReference>
<feature type="region of interest" description="Disordered" evidence="5">
    <location>
        <begin position="1"/>
        <end position="30"/>
    </location>
</feature>
<keyword evidence="8" id="KW-1185">Reference proteome</keyword>
<evidence type="ECO:0000256" key="3">
    <source>
        <dbReference type="ARBA" id="ARBA00022989"/>
    </source>
</evidence>